<sequence>MEYIKGAYYYTQDAEYQNSHIYDDDLYENPHDIKNNSITWFFEWVRRQSILTSSFIYKYAKESYYRTVVTQMKSEFQDKNSHSYKESLAQWND</sequence>
<gene>
    <name evidence="1" type="ORF">BDCR2A_01474</name>
</gene>
<dbReference type="RefSeq" id="WP_051410742.1">
    <property type="nucleotide sequence ID" value="NZ_AZIT01000026.1"/>
</dbReference>
<comment type="caution">
    <text evidence="1">The sequence shown here is derived from an EMBL/GenBank/DDBJ whole genome shotgun (WGS) entry which is preliminary data.</text>
</comment>
<dbReference type="EMBL" id="AZIT01000026">
    <property type="protein sequence ID" value="ETZ17588.1"/>
    <property type="molecule type" value="Genomic_DNA"/>
</dbReference>
<reference evidence="1 2" key="1">
    <citation type="submission" date="2013-12" db="EMBL/GenBank/DDBJ databases">
        <title>Comparative genomics of relapsing fever spirochetes.</title>
        <authorList>
            <person name="Schwan T.G."/>
            <person name="Raffel S.J."/>
            <person name="Porcella S.F."/>
        </authorList>
    </citation>
    <scope>NUCLEOTIDE SEQUENCE [LARGE SCALE GENOMIC DNA]</scope>
    <source>
        <strain evidence="1 2">CR2A</strain>
    </source>
</reference>
<dbReference type="AlphaFoldDB" id="W6TGT7"/>
<dbReference type="Proteomes" id="UP000019148">
    <property type="component" value="Unassembled WGS sequence"/>
</dbReference>
<evidence type="ECO:0000313" key="2">
    <source>
        <dbReference type="Proteomes" id="UP000019148"/>
    </source>
</evidence>
<name>W6TGT7_9SPIR</name>
<protein>
    <submittedName>
        <fullName evidence="1">Uncharacterized protein</fullName>
    </submittedName>
</protein>
<proteinExistence type="predicted"/>
<evidence type="ECO:0000313" key="1">
    <source>
        <dbReference type="EMBL" id="ETZ17588.1"/>
    </source>
</evidence>
<organism evidence="1 2">
    <name type="scientific">Borrelia duttonii CR2A</name>
    <dbReference type="NCBI Taxonomy" id="1432657"/>
    <lineage>
        <taxon>Bacteria</taxon>
        <taxon>Pseudomonadati</taxon>
        <taxon>Spirochaetota</taxon>
        <taxon>Spirochaetia</taxon>
        <taxon>Spirochaetales</taxon>
        <taxon>Borreliaceae</taxon>
        <taxon>Borrelia</taxon>
    </lineage>
</organism>
<accession>W6TGT7</accession>